<dbReference type="CDD" id="cd16922">
    <property type="entry name" value="HATPase_EvgS-ArcB-TorS-like"/>
    <property type="match status" value="1"/>
</dbReference>
<keyword evidence="4 9" id="KW-0808">Transferase</keyword>
<evidence type="ECO:0000313" key="10">
    <source>
        <dbReference type="Proteomes" id="UP000317648"/>
    </source>
</evidence>
<accession>A0A518DMD5</accession>
<evidence type="ECO:0000256" key="1">
    <source>
        <dbReference type="ARBA" id="ARBA00000085"/>
    </source>
</evidence>
<dbReference type="SMART" id="SM00448">
    <property type="entry name" value="REC"/>
    <property type="match status" value="2"/>
</dbReference>
<dbReference type="Gene3D" id="3.30.565.10">
    <property type="entry name" value="Histidine kinase-like ATPase, C-terminal domain"/>
    <property type="match status" value="1"/>
</dbReference>
<dbReference type="CDD" id="cd00082">
    <property type="entry name" value="HisKA"/>
    <property type="match status" value="1"/>
</dbReference>
<comment type="caution">
    <text evidence="6">Lacks conserved residue(s) required for the propagation of feature annotation.</text>
</comment>
<evidence type="ECO:0000259" key="8">
    <source>
        <dbReference type="PROSITE" id="PS50110"/>
    </source>
</evidence>
<dbReference type="PRINTS" id="PR00344">
    <property type="entry name" value="BCTRLSENSOR"/>
</dbReference>
<dbReference type="Proteomes" id="UP000317648">
    <property type="component" value="Chromosome"/>
</dbReference>
<gene>
    <name evidence="9" type="primary">arcB_2</name>
    <name evidence="9" type="ORF">Pla8534_07730</name>
</gene>
<evidence type="ECO:0000256" key="2">
    <source>
        <dbReference type="ARBA" id="ARBA00012438"/>
    </source>
</evidence>
<dbReference type="Pfam" id="PF02518">
    <property type="entry name" value="HATPase_c"/>
    <property type="match status" value="1"/>
</dbReference>
<dbReference type="Pfam" id="PF00512">
    <property type="entry name" value="HisKA"/>
    <property type="match status" value="1"/>
</dbReference>
<organism evidence="9 10">
    <name type="scientific">Lignipirellula cremea</name>
    <dbReference type="NCBI Taxonomy" id="2528010"/>
    <lineage>
        <taxon>Bacteria</taxon>
        <taxon>Pseudomonadati</taxon>
        <taxon>Planctomycetota</taxon>
        <taxon>Planctomycetia</taxon>
        <taxon>Pirellulales</taxon>
        <taxon>Pirellulaceae</taxon>
        <taxon>Lignipirellula</taxon>
    </lineage>
</organism>
<feature type="modified residue" description="4-aspartylphosphate" evidence="6">
    <location>
        <position position="458"/>
    </location>
</feature>
<evidence type="ECO:0000313" key="9">
    <source>
        <dbReference type="EMBL" id="QDU92998.1"/>
    </source>
</evidence>
<dbReference type="SUPFAM" id="SSF52172">
    <property type="entry name" value="CheY-like"/>
    <property type="match status" value="2"/>
</dbReference>
<dbReference type="InterPro" id="IPR003594">
    <property type="entry name" value="HATPase_dom"/>
</dbReference>
<evidence type="ECO:0000256" key="5">
    <source>
        <dbReference type="ARBA" id="ARBA00022777"/>
    </source>
</evidence>
<dbReference type="InterPro" id="IPR036097">
    <property type="entry name" value="HisK_dim/P_sf"/>
</dbReference>
<feature type="domain" description="Response regulatory" evidence="8">
    <location>
        <begin position="7"/>
        <end position="130"/>
    </location>
</feature>
<evidence type="ECO:0000256" key="3">
    <source>
        <dbReference type="ARBA" id="ARBA00022553"/>
    </source>
</evidence>
<reference evidence="9 10" key="1">
    <citation type="submission" date="2019-02" db="EMBL/GenBank/DDBJ databases">
        <title>Deep-cultivation of Planctomycetes and their phenomic and genomic characterization uncovers novel biology.</title>
        <authorList>
            <person name="Wiegand S."/>
            <person name="Jogler M."/>
            <person name="Boedeker C."/>
            <person name="Pinto D."/>
            <person name="Vollmers J."/>
            <person name="Rivas-Marin E."/>
            <person name="Kohn T."/>
            <person name="Peeters S.H."/>
            <person name="Heuer A."/>
            <person name="Rast P."/>
            <person name="Oberbeckmann S."/>
            <person name="Bunk B."/>
            <person name="Jeske O."/>
            <person name="Meyerdierks A."/>
            <person name="Storesund J.E."/>
            <person name="Kallscheuer N."/>
            <person name="Luecker S."/>
            <person name="Lage O.M."/>
            <person name="Pohl T."/>
            <person name="Merkel B.J."/>
            <person name="Hornburger P."/>
            <person name="Mueller R.-W."/>
            <person name="Bruemmer F."/>
            <person name="Labrenz M."/>
            <person name="Spormann A.M."/>
            <person name="Op den Camp H."/>
            <person name="Overmann J."/>
            <person name="Amann R."/>
            <person name="Jetten M.S.M."/>
            <person name="Mascher T."/>
            <person name="Medema M.H."/>
            <person name="Devos D.P."/>
            <person name="Kaster A.-K."/>
            <person name="Ovreas L."/>
            <person name="Rohde M."/>
            <person name="Galperin M.Y."/>
            <person name="Jogler C."/>
        </authorList>
    </citation>
    <scope>NUCLEOTIDE SEQUENCE [LARGE SCALE GENOMIC DNA]</scope>
    <source>
        <strain evidence="9 10">Pla85_3_4</strain>
    </source>
</reference>
<feature type="domain" description="Response regulatory" evidence="8">
    <location>
        <begin position="403"/>
        <end position="523"/>
    </location>
</feature>
<dbReference type="EC" id="2.7.13.3" evidence="2"/>
<dbReference type="CDD" id="cd17546">
    <property type="entry name" value="REC_hyHK_CKI1_RcsC-like"/>
    <property type="match status" value="1"/>
</dbReference>
<evidence type="ECO:0000256" key="6">
    <source>
        <dbReference type="PROSITE-ProRule" id="PRU00169"/>
    </source>
</evidence>
<dbReference type="OrthoDB" id="9813394at2"/>
<dbReference type="KEGG" id="lcre:Pla8534_07730"/>
<dbReference type="Pfam" id="PF00072">
    <property type="entry name" value="Response_reg"/>
    <property type="match status" value="2"/>
</dbReference>
<dbReference type="RefSeq" id="WP_145049424.1">
    <property type="nucleotide sequence ID" value="NZ_CP036433.1"/>
</dbReference>
<sequence>MLLNPKRVLFVDPDPATASKLQLLRSTVRLLLAIDEVVIELETTSTLDDARTALQRSKFDLCLMGAEIDQLDPLEALHQLSDALQGVPIVLLVQEHDPRVTERALETGVQECLVLEGLSAESLARSIRQSLLRYRTLQRLQTASRSKSELLATLSQQIRHPLTGMLGFTDVLQLSRLTEEQQHAVEQINSHGQRLLCILNDVLDLSKAECGRIDLRRERLCTQTLLQNVMQMVRSQAEEKQLALSFCCQEPVPAEFLGDPARLRQVLFNLLSNAIKYTHQGEVAVVVYLAKIPGEQRLVFEVRDSGVGIDGSRLEHLFEPFNHADQRDSTATDFGLGLAITQRLVESFHGKIEVKSYPGQGSTFRFWIPLESPETKNRTSHIAARQVRPTGNSNDNPHQLQGRILLVDDSIDIQMFLKTLLESAGAQVEIAADGVAAVERMEAALNGQEEPFNAVIMDMSMPVMDGYAATEAIRRLGYLDPIVALTGNDINNARERCLNAGCDDFVTKPINFSDLVARMQGHLERVPELI</sequence>
<dbReference type="PROSITE" id="PS50109">
    <property type="entry name" value="HIS_KIN"/>
    <property type="match status" value="1"/>
</dbReference>
<dbReference type="PANTHER" id="PTHR43047:SF64">
    <property type="entry name" value="HISTIDINE KINASE CONTAINING CHEY-HOMOLOGOUS RECEIVER DOMAIN AND PAS DOMAIN-RELATED"/>
    <property type="match status" value="1"/>
</dbReference>
<dbReference type="InterPro" id="IPR036890">
    <property type="entry name" value="HATPase_C_sf"/>
</dbReference>
<keyword evidence="5" id="KW-0418">Kinase</keyword>
<feature type="domain" description="Histidine kinase" evidence="7">
    <location>
        <begin position="153"/>
        <end position="372"/>
    </location>
</feature>
<dbReference type="Gene3D" id="3.40.50.2300">
    <property type="match status" value="2"/>
</dbReference>
<dbReference type="SUPFAM" id="SSF47384">
    <property type="entry name" value="Homodimeric domain of signal transducing histidine kinase"/>
    <property type="match status" value="1"/>
</dbReference>
<dbReference type="PROSITE" id="PS50110">
    <property type="entry name" value="RESPONSE_REGULATORY"/>
    <property type="match status" value="2"/>
</dbReference>
<dbReference type="SMART" id="SM00388">
    <property type="entry name" value="HisKA"/>
    <property type="match status" value="1"/>
</dbReference>
<dbReference type="InterPro" id="IPR011006">
    <property type="entry name" value="CheY-like_superfamily"/>
</dbReference>
<evidence type="ECO:0000259" key="7">
    <source>
        <dbReference type="PROSITE" id="PS50109"/>
    </source>
</evidence>
<dbReference type="InterPro" id="IPR005467">
    <property type="entry name" value="His_kinase_dom"/>
</dbReference>
<dbReference type="InterPro" id="IPR003661">
    <property type="entry name" value="HisK_dim/P_dom"/>
</dbReference>
<dbReference type="FunFam" id="3.30.565.10:FF:000010">
    <property type="entry name" value="Sensor histidine kinase RcsC"/>
    <property type="match status" value="1"/>
</dbReference>
<protein>
    <recommendedName>
        <fullName evidence="2">histidine kinase</fullName>
        <ecNumber evidence="2">2.7.13.3</ecNumber>
    </recommendedName>
</protein>
<dbReference type="EMBL" id="CP036433">
    <property type="protein sequence ID" value="QDU92998.1"/>
    <property type="molecule type" value="Genomic_DNA"/>
</dbReference>
<proteinExistence type="predicted"/>
<dbReference type="SUPFAM" id="SSF55874">
    <property type="entry name" value="ATPase domain of HSP90 chaperone/DNA topoisomerase II/histidine kinase"/>
    <property type="match status" value="1"/>
</dbReference>
<evidence type="ECO:0000256" key="4">
    <source>
        <dbReference type="ARBA" id="ARBA00022679"/>
    </source>
</evidence>
<dbReference type="PANTHER" id="PTHR43047">
    <property type="entry name" value="TWO-COMPONENT HISTIDINE PROTEIN KINASE"/>
    <property type="match status" value="1"/>
</dbReference>
<dbReference type="InterPro" id="IPR004358">
    <property type="entry name" value="Sig_transdc_His_kin-like_C"/>
</dbReference>
<comment type="catalytic activity">
    <reaction evidence="1">
        <text>ATP + protein L-histidine = ADP + protein N-phospho-L-histidine.</text>
        <dbReference type="EC" id="2.7.13.3"/>
    </reaction>
</comment>
<dbReference type="AlphaFoldDB" id="A0A518DMD5"/>
<keyword evidence="10" id="KW-1185">Reference proteome</keyword>
<dbReference type="Gene3D" id="1.10.287.130">
    <property type="match status" value="1"/>
</dbReference>
<dbReference type="GO" id="GO:0000155">
    <property type="term" value="F:phosphorelay sensor kinase activity"/>
    <property type="evidence" value="ECO:0007669"/>
    <property type="project" value="InterPro"/>
</dbReference>
<dbReference type="SMART" id="SM00387">
    <property type="entry name" value="HATPase_c"/>
    <property type="match status" value="1"/>
</dbReference>
<name>A0A518DMD5_9BACT</name>
<keyword evidence="3 6" id="KW-0597">Phosphoprotein</keyword>
<dbReference type="InterPro" id="IPR001789">
    <property type="entry name" value="Sig_transdc_resp-reg_receiver"/>
</dbReference>